<keyword evidence="1" id="KW-0812">Transmembrane</keyword>
<dbReference type="EMBL" id="ABNSCA010000066">
    <property type="protein sequence ID" value="ELN6934738.1"/>
    <property type="molecule type" value="Genomic_DNA"/>
</dbReference>
<evidence type="ECO:0000256" key="1">
    <source>
        <dbReference type="SAM" id="Phobius"/>
    </source>
</evidence>
<organism evidence="2 3">
    <name type="scientific">Vibrio navarrensis</name>
    <dbReference type="NCBI Taxonomy" id="29495"/>
    <lineage>
        <taxon>Bacteria</taxon>
        <taxon>Pseudomonadati</taxon>
        <taxon>Pseudomonadota</taxon>
        <taxon>Gammaproteobacteria</taxon>
        <taxon>Vibrionales</taxon>
        <taxon>Vibrionaceae</taxon>
        <taxon>Vibrio</taxon>
    </lineage>
</organism>
<dbReference type="Proteomes" id="UP001253463">
    <property type="component" value="Unassembled WGS sequence"/>
</dbReference>
<feature type="transmembrane region" description="Helical" evidence="1">
    <location>
        <begin position="6"/>
        <end position="28"/>
    </location>
</feature>
<evidence type="ECO:0000313" key="3">
    <source>
        <dbReference type="Proteomes" id="UP001253463"/>
    </source>
</evidence>
<name>A0AAI9CVP7_9VIBR</name>
<comment type="caution">
    <text evidence="2">The sequence shown here is derived from an EMBL/GenBank/DDBJ whole genome shotgun (WGS) entry which is preliminary data.</text>
</comment>
<gene>
    <name evidence="2" type="ORF">RZY48_004268</name>
</gene>
<dbReference type="AlphaFoldDB" id="A0AAI9CVP7"/>
<keyword evidence="1" id="KW-0472">Membrane</keyword>
<sequence length="199" mass="22790">MDDPKIYTAIVGVIAAWITAAFAFFNMLNTKHAKTSEFRQQWIDKLRDETAELLSTSMLVSHLNKERAELIQNGLEKNKAEIKIKEKEKEILDSFQKIMRLRVTISLRINKNDKNASLRNLNNEFLSWLNNVSCMADSQDFESCKKCAISAQKIASQILKKEWERVKTGELAFKLTVFLCVPFLIVGLTGIVYLVTKIT</sequence>
<reference evidence="2" key="1">
    <citation type="submission" date="2023-10" db="EMBL/GenBank/DDBJ databases">
        <authorList>
            <consortium name="PulseNet: The National Subtyping Network for Foodborne Disease Surveillance"/>
        </authorList>
    </citation>
    <scope>NUCLEOTIDE SEQUENCE</scope>
    <source>
        <strain evidence="2">PNUSAV004886</strain>
    </source>
</reference>
<keyword evidence="1" id="KW-1133">Transmembrane helix</keyword>
<feature type="transmembrane region" description="Helical" evidence="1">
    <location>
        <begin position="171"/>
        <end position="195"/>
    </location>
</feature>
<accession>A0AAI9CVP7</accession>
<protein>
    <submittedName>
        <fullName evidence="2">Uncharacterized protein</fullName>
    </submittedName>
</protein>
<evidence type="ECO:0000313" key="2">
    <source>
        <dbReference type="EMBL" id="ELN6934738.1"/>
    </source>
</evidence>
<proteinExistence type="predicted"/>